<keyword evidence="7" id="KW-1015">Disulfide bond</keyword>
<dbReference type="AlphaFoldDB" id="A0A1R2BEK0"/>
<dbReference type="GO" id="GO:0045454">
    <property type="term" value="P:cell redox homeostasis"/>
    <property type="evidence" value="ECO:0007669"/>
    <property type="project" value="InterPro"/>
</dbReference>
<dbReference type="InterPro" id="IPR036188">
    <property type="entry name" value="FAD/NAD-bd_sf"/>
</dbReference>
<protein>
    <recommendedName>
        <fullName evidence="3">glutathione-disulfide reductase</fullName>
        <ecNumber evidence="3">1.8.1.7</ecNumber>
    </recommendedName>
</protein>
<evidence type="ECO:0000259" key="9">
    <source>
        <dbReference type="Pfam" id="PF02852"/>
    </source>
</evidence>
<evidence type="ECO:0000256" key="1">
    <source>
        <dbReference type="ARBA" id="ARBA00001974"/>
    </source>
</evidence>
<dbReference type="EMBL" id="MPUH01000704">
    <property type="protein sequence ID" value="OMJ75199.1"/>
    <property type="molecule type" value="Genomic_DNA"/>
</dbReference>
<comment type="cofactor">
    <cofactor evidence="1">
        <name>FAD</name>
        <dbReference type="ChEBI" id="CHEBI:57692"/>
    </cofactor>
</comment>
<accession>A0A1R2BEK0</accession>
<dbReference type="GO" id="GO:0004362">
    <property type="term" value="F:glutathione-disulfide reductase (NADPH) activity"/>
    <property type="evidence" value="ECO:0007669"/>
    <property type="project" value="UniProtKB-EC"/>
</dbReference>
<evidence type="ECO:0000256" key="6">
    <source>
        <dbReference type="ARBA" id="ARBA00023002"/>
    </source>
</evidence>
<dbReference type="PANTHER" id="PTHR42737">
    <property type="entry name" value="GLUTATHIONE REDUCTASE"/>
    <property type="match status" value="1"/>
</dbReference>
<keyword evidence="5" id="KW-0274">FAD</keyword>
<dbReference type="SUPFAM" id="SSF51905">
    <property type="entry name" value="FAD/NAD(P)-binding domain"/>
    <property type="match status" value="1"/>
</dbReference>
<dbReference type="InterPro" id="IPR046952">
    <property type="entry name" value="GSHR/TRXR-like"/>
</dbReference>
<feature type="domain" description="FAD/NAD(P)-binding" evidence="10">
    <location>
        <begin position="1"/>
        <end position="99"/>
    </location>
</feature>
<keyword evidence="8" id="KW-0676">Redox-active center</keyword>
<keyword evidence="4" id="KW-0285">Flavoprotein</keyword>
<dbReference type="GO" id="GO:0050660">
    <property type="term" value="F:flavin adenine dinucleotide binding"/>
    <property type="evidence" value="ECO:0007669"/>
    <property type="project" value="InterPro"/>
</dbReference>
<evidence type="ECO:0000313" key="12">
    <source>
        <dbReference type="Proteomes" id="UP000187209"/>
    </source>
</evidence>
<dbReference type="InterPro" id="IPR023753">
    <property type="entry name" value="FAD/NAD-binding_dom"/>
</dbReference>
<keyword evidence="12" id="KW-1185">Reference proteome</keyword>
<dbReference type="GO" id="GO:0005829">
    <property type="term" value="C:cytosol"/>
    <property type="evidence" value="ECO:0007669"/>
    <property type="project" value="TreeGrafter"/>
</dbReference>
<evidence type="ECO:0000256" key="7">
    <source>
        <dbReference type="ARBA" id="ARBA00023157"/>
    </source>
</evidence>
<dbReference type="GO" id="GO:0006749">
    <property type="term" value="P:glutathione metabolic process"/>
    <property type="evidence" value="ECO:0007669"/>
    <property type="project" value="TreeGrafter"/>
</dbReference>
<dbReference type="PANTHER" id="PTHR42737:SF2">
    <property type="entry name" value="GLUTATHIONE REDUCTASE"/>
    <property type="match status" value="1"/>
</dbReference>
<dbReference type="SUPFAM" id="SSF55424">
    <property type="entry name" value="FAD/NAD-linked reductases, dimerisation (C-terminal) domain"/>
    <property type="match status" value="1"/>
</dbReference>
<name>A0A1R2BEK0_9CILI</name>
<evidence type="ECO:0000259" key="10">
    <source>
        <dbReference type="Pfam" id="PF07992"/>
    </source>
</evidence>
<dbReference type="InterPro" id="IPR016156">
    <property type="entry name" value="FAD/NAD-linked_Rdtase_dimer_sf"/>
</dbReference>
<comment type="similarity">
    <text evidence="2">Belongs to the class-I pyridine nucleotide-disulfide oxidoreductase family.</text>
</comment>
<reference evidence="11 12" key="1">
    <citation type="submission" date="2016-11" db="EMBL/GenBank/DDBJ databases">
        <title>The macronuclear genome of Stentor coeruleus: a giant cell with tiny introns.</title>
        <authorList>
            <person name="Slabodnick M."/>
            <person name="Ruby J.G."/>
            <person name="Reiff S.B."/>
            <person name="Swart E.C."/>
            <person name="Gosai S."/>
            <person name="Prabakaran S."/>
            <person name="Witkowska E."/>
            <person name="Larue G.E."/>
            <person name="Fisher S."/>
            <person name="Freeman R.M."/>
            <person name="Gunawardena J."/>
            <person name="Chu W."/>
            <person name="Stover N.A."/>
            <person name="Gregory B.D."/>
            <person name="Nowacki M."/>
            <person name="Derisi J."/>
            <person name="Roy S.W."/>
            <person name="Marshall W.F."/>
            <person name="Sood P."/>
        </authorList>
    </citation>
    <scope>NUCLEOTIDE SEQUENCE [LARGE SCALE GENOMIC DNA]</scope>
    <source>
        <strain evidence="11">WM001</strain>
    </source>
</reference>
<organism evidence="11 12">
    <name type="scientific">Stentor coeruleus</name>
    <dbReference type="NCBI Taxonomy" id="5963"/>
    <lineage>
        <taxon>Eukaryota</taxon>
        <taxon>Sar</taxon>
        <taxon>Alveolata</taxon>
        <taxon>Ciliophora</taxon>
        <taxon>Postciliodesmatophora</taxon>
        <taxon>Heterotrichea</taxon>
        <taxon>Heterotrichida</taxon>
        <taxon>Stentoridae</taxon>
        <taxon>Stentor</taxon>
    </lineage>
</organism>
<dbReference type="Pfam" id="PF02852">
    <property type="entry name" value="Pyr_redox_dim"/>
    <property type="match status" value="1"/>
</dbReference>
<evidence type="ECO:0000256" key="5">
    <source>
        <dbReference type="ARBA" id="ARBA00022827"/>
    </source>
</evidence>
<evidence type="ECO:0000256" key="8">
    <source>
        <dbReference type="ARBA" id="ARBA00023284"/>
    </source>
</evidence>
<gene>
    <name evidence="11" type="ORF">SteCoe_25711</name>
</gene>
<proteinExistence type="inferred from homology"/>
<evidence type="ECO:0000256" key="3">
    <source>
        <dbReference type="ARBA" id="ARBA00012607"/>
    </source>
</evidence>
<evidence type="ECO:0000256" key="2">
    <source>
        <dbReference type="ARBA" id="ARBA00007532"/>
    </source>
</evidence>
<dbReference type="OrthoDB" id="5956163at2759"/>
<feature type="domain" description="Pyridine nucleotide-disulphide oxidoreductase dimerisation" evidence="9">
    <location>
        <begin position="120"/>
        <end position="227"/>
    </location>
</feature>
<dbReference type="InterPro" id="IPR004099">
    <property type="entry name" value="Pyr_nucl-diS_OxRdtase_dimer"/>
</dbReference>
<keyword evidence="6" id="KW-0560">Oxidoreductase</keyword>
<dbReference type="PRINTS" id="PR00411">
    <property type="entry name" value="PNDRDTASEI"/>
</dbReference>
<dbReference type="GO" id="GO:0005739">
    <property type="term" value="C:mitochondrion"/>
    <property type="evidence" value="ECO:0007669"/>
    <property type="project" value="TreeGrafter"/>
</dbReference>
<evidence type="ECO:0000313" key="11">
    <source>
        <dbReference type="EMBL" id="OMJ75199.1"/>
    </source>
</evidence>
<comment type="caution">
    <text evidence="11">The sequence shown here is derived from an EMBL/GenBank/DDBJ whole genome shotgun (WGS) entry which is preliminary data.</text>
</comment>
<dbReference type="Proteomes" id="UP000187209">
    <property type="component" value="Unassembled WGS sequence"/>
</dbReference>
<sequence>MENAGVKFLTSRRLVKLEKENDFYVAEYSTGEKDTFEQVYCAIGRSGNIKYLGLENTSIKVENQFIPSDDWENTNVEGIYSLGDVSGKVQLTPVAIAAGQKLAHRIFGGQANSKLDYSNIPTVMFSHPPFGMIGLTEEQARKKHEDVKTYKTEFNSMFYGLTEKKIPTFMKLIVAGPEEKIIGLHALGKGVDEMMQGFGVAIKMGATKKDFDSTVAIHPTASEEFVTLS</sequence>
<dbReference type="GO" id="GO:0034599">
    <property type="term" value="P:cellular response to oxidative stress"/>
    <property type="evidence" value="ECO:0007669"/>
    <property type="project" value="TreeGrafter"/>
</dbReference>
<evidence type="ECO:0000256" key="4">
    <source>
        <dbReference type="ARBA" id="ARBA00022630"/>
    </source>
</evidence>
<dbReference type="EC" id="1.8.1.7" evidence="3"/>
<dbReference type="Gene3D" id="3.50.50.60">
    <property type="entry name" value="FAD/NAD(P)-binding domain"/>
    <property type="match status" value="2"/>
</dbReference>
<dbReference type="Pfam" id="PF07992">
    <property type="entry name" value="Pyr_redox_2"/>
    <property type="match status" value="1"/>
</dbReference>
<dbReference type="FunFam" id="3.30.390.30:FF:000003">
    <property type="entry name" value="Glutathione reductase"/>
    <property type="match status" value="1"/>
</dbReference>
<dbReference type="PRINTS" id="PR00368">
    <property type="entry name" value="FADPNR"/>
</dbReference>
<dbReference type="Gene3D" id="3.30.390.30">
    <property type="match status" value="1"/>
</dbReference>